<dbReference type="Proteomes" id="UP000237105">
    <property type="component" value="Unassembled WGS sequence"/>
</dbReference>
<dbReference type="EMBL" id="JXTB01000305">
    <property type="protein sequence ID" value="PON46814.1"/>
    <property type="molecule type" value="Genomic_DNA"/>
</dbReference>
<organism evidence="3 4">
    <name type="scientific">Parasponia andersonii</name>
    <name type="common">Sponia andersonii</name>
    <dbReference type="NCBI Taxonomy" id="3476"/>
    <lineage>
        <taxon>Eukaryota</taxon>
        <taxon>Viridiplantae</taxon>
        <taxon>Streptophyta</taxon>
        <taxon>Embryophyta</taxon>
        <taxon>Tracheophyta</taxon>
        <taxon>Spermatophyta</taxon>
        <taxon>Magnoliopsida</taxon>
        <taxon>eudicotyledons</taxon>
        <taxon>Gunneridae</taxon>
        <taxon>Pentapetalae</taxon>
        <taxon>rosids</taxon>
        <taxon>fabids</taxon>
        <taxon>Rosales</taxon>
        <taxon>Cannabaceae</taxon>
        <taxon>Parasponia</taxon>
    </lineage>
</organism>
<name>A0A2P5BDE4_PARAD</name>
<keyword evidence="4" id="KW-1185">Reference proteome</keyword>
<reference evidence="4" key="1">
    <citation type="submission" date="2016-06" db="EMBL/GenBank/DDBJ databases">
        <title>Parallel loss of symbiosis genes in relatives of nitrogen-fixing non-legume Parasponia.</title>
        <authorList>
            <person name="Van Velzen R."/>
            <person name="Holmer R."/>
            <person name="Bu F."/>
            <person name="Rutten L."/>
            <person name="Van Zeijl A."/>
            <person name="Liu W."/>
            <person name="Santuari L."/>
            <person name="Cao Q."/>
            <person name="Sharma T."/>
            <person name="Shen D."/>
            <person name="Roswanjaya Y."/>
            <person name="Wardhani T."/>
            <person name="Kalhor M.S."/>
            <person name="Jansen J."/>
            <person name="Van den Hoogen J."/>
            <person name="Gungor B."/>
            <person name="Hartog M."/>
            <person name="Hontelez J."/>
            <person name="Verver J."/>
            <person name="Yang W.-C."/>
            <person name="Schijlen E."/>
            <person name="Repin R."/>
            <person name="Schilthuizen M."/>
            <person name="Schranz E."/>
            <person name="Heidstra R."/>
            <person name="Miyata K."/>
            <person name="Fedorova E."/>
            <person name="Kohlen W."/>
            <person name="Bisseling T."/>
            <person name="Smit S."/>
            <person name="Geurts R."/>
        </authorList>
    </citation>
    <scope>NUCLEOTIDE SEQUENCE [LARGE SCALE GENOMIC DNA]</scope>
    <source>
        <strain evidence="4">cv. WU1-14</strain>
    </source>
</reference>
<dbReference type="PANTHER" id="PTHR46122">
    <property type="entry name" value="GALACTOSE OXIDASE/KELCH REPEAT PROTEIN-RELATED"/>
    <property type="match status" value="1"/>
</dbReference>
<sequence>LPVRADSANGWGLAFKACGEELLVVGGQRGTEGEGIVINALNPKSGVKDGTLDCKVQGVKEHNGVFVYNCAVMGC</sequence>
<accession>A0A2P5BDE4</accession>
<comment type="caution">
    <text evidence="3">The sequence shown here is derived from an EMBL/GenBank/DDBJ whole genome shotgun (WGS) entry which is preliminary data.</text>
</comment>
<feature type="non-terminal residue" evidence="3">
    <location>
        <position position="1"/>
    </location>
</feature>
<dbReference type="GO" id="GO:0005634">
    <property type="term" value="C:nucleus"/>
    <property type="evidence" value="ECO:0007669"/>
    <property type="project" value="TreeGrafter"/>
</dbReference>
<dbReference type="AlphaFoldDB" id="A0A2P5BDE4"/>
<evidence type="ECO:0000313" key="3">
    <source>
        <dbReference type="EMBL" id="PON46814.1"/>
    </source>
</evidence>
<evidence type="ECO:0000313" key="4">
    <source>
        <dbReference type="Proteomes" id="UP000237105"/>
    </source>
</evidence>
<dbReference type="OrthoDB" id="1508679at2759"/>
<protein>
    <submittedName>
        <fullName evidence="3">Uncharacterized protein</fullName>
    </submittedName>
</protein>
<proteinExistence type="predicted"/>
<dbReference type="InterPro" id="IPR052439">
    <property type="entry name" value="F-box/Kelch-repeat"/>
</dbReference>
<keyword evidence="1" id="KW-0880">Kelch repeat</keyword>
<evidence type="ECO:0000256" key="1">
    <source>
        <dbReference type="ARBA" id="ARBA00022441"/>
    </source>
</evidence>
<dbReference type="STRING" id="3476.A0A2P5BDE4"/>
<evidence type="ECO:0000256" key="2">
    <source>
        <dbReference type="ARBA" id="ARBA00022737"/>
    </source>
</evidence>
<dbReference type="PANTHER" id="PTHR46122:SF1">
    <property type="entry name" value="F-BOX DOMAIN-CONTAINING PROTEIN"/>
    <property type="match status" value="1"/>
</dbReference>
<keyword evidence="2" id="KW-0677">Repeat</keyword>
<gene>
    <name evidence="3" type="ORF">PanWU01x14_249090</name>
</gene>